<keyword evidence="1" id="KW-0175">Coiled coil</keyword>
<dbReference type="STRING" id="1317122.ATO12_19910"/>
<gene>
    <name evidence="2" type="ORF">ATO12_19910</name>
</gene>
<dbReference type="AlphaFoldDB" id="A0A023BTK1"/>
<evidence type="ECO:0000313" key="2">
    <source>
        <dbReference type="EMBL" id="EZH73269.1"/>
    </source>
</evidence>
<organism evidence="2 3">
    <name type="scientific">Aquimarina atlantica</name>
    <dbReference type="NCBI Taxonomy" id="1317122"/>
    <lineage>
        <taxon>Bacteria</taxon>
        <taxon>Pseudomonadati</taxon>
        <taxon>Bacteroidota</taxon>
        <taxon>Flavobacteriia</taxon>
        <taxon>Flavobacteriales</taxon>
        <taxon>Flavobacteriaceae</taxon>
        <taxon>Aquimarina</taxon>
    </lineage>
</organism>
<proteinExistence type="predicted"/>
<dbReference type="PROSITE" id="PS51257">
    <property type="entry name" value="PROKAR_LIPOPROTEIN"/>
    <property type="match status" value="1"/>
</dbReference>
<comment type="caution">
    <text evidence="2">The sequence shown here is derived from an EMBL/GenBank/DDBJ whole genome shotgun (WGS) entry which is preliminary data.</text>
</comment>
<keyword evidence="3" id="KW-1185">Reference proteome</keyword>
<sequence length="245" mass="27829">MVIHYPKLIMVKNIIIALIIISISGCNSSQTNKKTSVTFVDTTKTVASDSLYSNKQEDAINDKQREINEQEIEISIKNESDYSEKFIEGLKKLREEKITLSDSLLILNDKDTIHFPGTPKIGRRITLTGKKDNLAIAVTIKRLNYTTIDYKIEMIEFGKSSHIQNGKADIASSFYFGDESDESDKTGVSYFVTEFSDLRENDCYTYIRVGYEEETSPYLLGKIIKNCNGKLLDIDLDNFSTLIEK</sequence>
<evidence type="ECO:0000313" key="3">
    <source>
        <dbReference type="Proteomes" id="UP000023541"/>
    </source>
</evidence>
<reference evidence="2 3" key="1">
    <citation type="submission" date="2014-04" db="EMBL/GenBank/DDBJ databases">
        <title>Aquimarina sp. 22II-S11-z7 Genome Sequencing.</title>
        <authorList>
            <person name="Lai Q."/>
        </authorList>
    </citation>
    <scope>NUCLEOTIDE SEQUENCE [LARGE SCALE GENOMIC DNA]</scope>
    <source>
        <strain evidence="2 3">22II-S11-z7</strain>
    </source>
</reference>
<evidence type="ECO:0008006" key="4">
    <source>
        <dbReference type="Google" id="ProtNLM"/>
    </source>
</evidence>
<feature type="coiled-coil region" evidence="1">
    <location>
        <begin position="53"/>
        <end position="80"/>
    </location>
</feature>
<dbReference type="eggNOG" id="ENOG502ZDQQ">
    <property type="taxonomic scope" value="Bacteria"/>
</dbReference>
<dbReference type="Proteomes" id="UP000023541">
    <property type="component" value="Unassembled WGS sequence"/>
</dbReference>
<evidence type="ECO:0000256" key="1">
    <source>
        <dbReference type="SAM" id="Coils"/>
    </source>
</evidence>
<protein>
    <recommendedName>
        <fullName evidence="4">Lipoprotein</fullName>
    </recommendedName>
</protein>
<accession>A0A023BTK1</accession>
<dbReference type="EMBL" id="AQRA01000006">
    <property type="protein sequence ID" value="EZH73269.1"/>
    <property type="molecule type" value="Genomic_DNA"/>
</dbReference>
<name>A0A023BTK1_9FLAO</name>